<dbReference type="InterPro" id="IPR050490">
    <property type="entry name" value="Bact_solute-bd_prot1"/>
</dbReference>
<evidence type="ECO:0000313" key="3">
    <source>
        <dbReference type="Proteomes" id="UP000649604"/>
    </source>
</evidence>
<accession>A0A9D5JUB6</accession>
<sequence>MMKQKTWKVLGSVCMVALLIGTVATASYSADPITLEIVGHRVHKLIATKGDGGDIVTPWVEQNPMVEAVTWNTLEIGPIHDRLFREASLPSTEVGVAYLLNTHALPRVANLLEPLNEWLEKKPIDEFEANFGGGMLDALTFNDKLYGIPVRVAPAGLMWNETIFNERGLDRPPRNPEEFYEFAKKCTYKREDGTQVYGFLILSHYYYTSLVSMARMWDGDLITTDLEVRCNEEPMVKALEMMVKMYEEGIIPKNAPAIKHAEHQRLAQQCVIAMSFDAFGKIHSWNDPEQAVCPTLRVAAPPVADELRDKYPHGGPVRAEFWSMVIPKNSNHKEQAWEFIRYLSSPEAAFRMALNGNGPTRADVFKNPTYAEQVPYSDVALKTINTTRVPIPAFDKTPQAMELIDSYIERALLGDMEPRAAMDELAEELRALSSMLK</sequence>
<name>A0A9D5JUB6_9BACT</name>
<dbReference type="Pfam" id="PF13416">
    <property type="entry name" value="SBP_bac_8"/>
    <property type="match status" value="1"/>
</dbReference>
<comment type="caution">
    <text evidence="2">The sequence shown here is derived from an EMBL/GenBank/DDBJ whole genome shotgun (WGS) entry which is preliminary data.</text>
</comment>
<dbReference type="InterPro" id="IPR006059">
    <property type="entry name" value="SBP"/>
</dbReference>
<evidence type="ECO:0000313" key="2">
    <source>
        <dbReference type="EMBL" id="MBD3324392.1"/>
    </source>
</evidence>
<proteinExistence type="predicted"/>
<organism evidence="2 3">
    <name type="scientific">candidate division KSB3 bacterium</name>
    <dbReference type="NCBI Taxonomy" id="2044937"/>
    <lineage>
        <taxon>Bacteria</taxon>
        <taxon>candidate division KSB3</taxon>
    </lineage>
</organism>
<feature type="chain" id="PRO_5038498561" evidence="1">
    <location>
        <begin position="27"/>
        <end position="437"/>
    </location>
</feature>
<dbReference type="SUPFAM" id="SSF53850">
    <property type="entry name" value="Periplasmic binding protein-like II"/>
    <property type="match status" value="1"/>
</dbReference>
<dbReference type="PANTHER" id="PTHR43649">
    <property type="entry name" value="ARABINOSE-BINDING PROTEIN-RELATED"/>
    <property type="match status" value="1"/>
</dbReference>
<protein>
    <submittedName>
        <fullName evidence="2">Extracellular solute-binding protein</fullName>
    </submittedName>
</protein>
<dbReference type="Gene3D" id="3.40.190.10">
    <property type="entry name" value="Periplasmic binding protein-like II"/>
    <property type="match status" value="2"/>
</dbReference>
<dbReference type="Proteomes" id="UP000649604">
    <property type="component" value="Unassembled WGS sequence"/>
</dbReference>
<evidence type="ECO:0000256" key="1">
    <source>
        <dbReference type="SAM" id="SignalP"/>
    </source>
</evidence>
<dbReference type="PANTHER" id="PTHR43649:SF12">
    <property type="entry name" value="DIACETYLCHITOBIOSE BINDING PROTEIN DASA"/>
    <property type="match status" value="1"/>
</dbReference>
<keyword evidence="1" id="KW-0732">Signal</keyword>
<gene>
    <name evidence="2" type="ORF">GF339_07385</name>
</gene>
<reference evidence="2" key="1">
    <citation type="submission" date="2019-11" db="EMBL/GenBank/DDBJ databases">
        <title>Microbial mats filling the niche in hypersaline microbial mats.</title>
        <authorList>
            <person name="Wong H.L."/>
            <person name="Macleod F.I."/>
            <person name="White R.A. III"/>
            <person name="Burns B.P."/>
        </authorList>
    </citation>
    <scope>NUCLEOTIDE SEQUENCE</scope>
    <source>
        <strain evidence="2">Rbin_158</strain>
    </source>
</reference>
<dbReference type="AlphaFoldDB" id="A0A9D5JUB6"/>
<dbReference type="EMBL" id="WJJP01000228">
    <property type="protein sequence ID" value="MBD3324392.1"/>
    <property type="molecule type" value="Genomic_DNA"/>
</dbReference>
<feature type="signal peptide" evidence="1">
    <location>
        <begin position="1"/>
        <end position="26"/>
    </location>
</feature>